<feature type="compositionally biased region" description="Basic and acidic residues" evidence="1">
    <location>
        <begin position="1"/>
        <end position="11"/>
    </location>
</feature>
<comment type="caution">
    <text evidence="3">The sequence shown here is derived from an EMBL/GenBank/DDBJ whole genome shotgun (WGS) entry which is preliminary data.</text>
</comment>
<gene>
    <name evidence="3" type="ORF">SLS56_003647</name>
</gene>
<proteinExistence type="predicted"/>
<evidence type="ECO:0000313" key="3">
    <source>
        <dbReference type="EMBL" id="KAL1632405.1"/>
    </source>
</evidence>
<sequence>MGEVRMRDSQNLRRSPNNARNMTYTIHPVKPTDAEGLAETMMRAFYQDPHWASLWRNVSLNGIIQDCAKRLPWNLVKATAAKRHRKVTEDSTGHVVGYARWILPEENSEEWADALVIETDPERRRVYEQRFQSVTEEGKIRGLDAEMVEELSEAIEKTEAQVRSTGESFLTLDYLATHPEHQKRGIGSMLISNGLAYADNNGLKTIVVAKTPGVKLYQEHGFRIVEIIQQERPQYGWSEPYTTTILIREPNPPK</sequence>
<dbReference type="InterPro" id="IPR000182">
    <property type="entry name" value="GNAT_dom"/>
</dbReference>
<evidence type="ECO:0000256" key="1">
    <source>
        <dbReference type="SAM" id="MobiDB-lite"/>
    </source>
</evidence>
<feature type="compositionally biased region" description="Polar residues" evidence="1">
    <location>
        <begin position="12"/>
        <end position="23"/>
    </location>
</feature>
<dbReference type="InterPro" id="IPR052523">
    <property type="entry name" value="Trichothecene_AcTrans"/>
</dbReference>
<feature type="region of interest" description="Disordered" evidence="1">
    <location>
        <begin position="1"/>
        <end position="23"/>
    </location>
</feature>
<dbReference type="Gene3D" id="3.40.630.30">
    <property type="match status" value="1"/>
</dbReference>
<accession>A0ABR3SYJ3</accession>
<dbReference type="InterPro" id="IPR016181">
    <property type="entry name" value="Acyl_CoA_acyltransferase"/>
</dbReference>
<protein>
    <recommendedName>
        <fullName evidence="2">N-acetyltransferase domain-containing protein</fullName>
    </recommendedName>
</protein>
<dbReference type="Proteomes" id="UP001521116">
    <property type="component" value="Unassembled WGS sequence"/>
</dbReference>
<evidence type="ECO:0000313" key="4">
    <source>
        <dbReference type="Proteomes" id="UP001521116"/>
    </source>
</evidence>
<name>A0ABR3SYJ3_9PEZI</name>
<dbReference type="EMBL" id="JAJVDC020000030">
    <property type="protein sequence ID" value="KAL1632405.1"/>
    <property type="molecule type" value="Genomic_DNA"/>
</dbReference>
<dbReference type="PANTHER" id="PTHR42791:SF2">
    <property type="entry name" value="N-ACETYLTRANSFERASE DOMAIN-CONTAINING PROTEIN"/>
    <property type="match status" value="1"/>
</dbReference>
<dbReference type="PANTHER" id="PTHR42791">
    <property type="entry name" value="GNAT FAMILY ACETYLTRANSFERASE"/>
    <property type="match status" value="1"/>
</dbReference>
<evidence type="ECO:0000259" key="2">
    <source>
        <dbReference type="PROSITE" id="PS51186"/>
    </source>
</evidence>
<dbReference type="Pfam" id="PF13508">
    <property type="entry name" value="Acetyltransf_7"/>
    <property type="match status" value="1"/>
</dbReference>
<dbReference type="SUPFAM" id="SSF55729">
    <property type="entry name" value="Acyl-CoA N-acyltransferases (Nat)"/>
    <property type="match status" value="1"/>
</dbReference>
<dbReference type="CDD" id="cd04301">
    <property type="entry name" value="NAT_SF"/>
    <property type="match status" value="1"/>
</dbReference>
<dbReference type="PROSITE" id="PS51186">
    <property type="entry name" value="GNAT"/>
    <property type="match status" value="1"/>
</dbReference>
<reference evidence="3 4" key="1">
    <citation type="submission" date="2024-02" db="EMBL/GenBank/DDBJ databases">
        <title>De novo assembly and annotation of 12 fungi associated with fruit tree decline syndrome in Ontario, Canada.</title>
        <authorList>
            <person name="Sulman M."/>
            <person name="Ellouze W."/>
            <person name="Ilyukhin E."/>
        </authorList>
    </citation>
    <scope>NUCLEOTIDE SEQUENCE [LARGE SCALE GENOMIC DNA]</scope>
    <source>
        <strain evidence="3 4">M1-105</strain>
    </source>
</reference>
<feature type="domain" description="N-acetyltransferase" evidence="2">
    <location>
        <begin position="101"/>
        <end position="252"/>
    </location>
</feature>
<keyword evidence="4" id="KW-1185">Reference proteome</keyword>
<organism evidence="3 4">
    <name type="scientific">Neofusicoccum ribis</name>
    <dbReference type="NCBI Taxonomy" id="45134"/>
    <lineage>
        <taxon>Eukaryota</taxon>
        <taxon>Fungi</taxon>
        <taxon>Dikarya</taxon>
        <taxon>Ascomycota</taxon>
        <taxon>Pezizomycotina</taxon>
        <taxon>Dothideomycetes</taxon>
        <taxon>Dothideomycetes incertae sedis</taxon>
        <taxon>Botryosphaeriales</taxon>
        <taxon>Botryosphaeriaceae</taxon>
        <taxon>Neofusicoccum</taxon>
    </lineage>
</organism>